<dbReference type="GO" id="GO:0005829">
    <property type="term" value="C:cytosol"/>
    <property type="evidence" value="ECO:0007669"/>
    <property type="project" value="TreeGrafter"/>
</dbReference>
<dbReference type="Proteomes" id="UP000607559">
    <property type="component" value="Unassembled WGS sequence"/>
</dbReference>
<proteinExistence type="inferred from homology"/>
<evidence type="ECO:0000313" key="4">
    <source>
        <dbReference type="Proteomes" id="UP000607559"/>
    </source>
</evidence>
<reference evidence="3" key="2">
    <citation type="submission" date="2020-09" db="EMBL/GenBank/DDBJ databases">
        <authorList>
            <person name="Sun Q."/>
            <person name="Zhou Y."/>
        </authorList>
    </citation>
    <scope>NUCLEOTIDE SEQUENCE</scope>
    <source>
        <strain evidence="3">CGMCC 1.15448</strain>
    </source>
</reference>
<comment type="similarity">
    <text evidence="1">Belongs to the transferase hexapeptide repeat family.</text>
</comment>
<dbReference type="InterPro" id="IPR011004">
    <property type="entry name" value="Trimer_LpxA-like_sf"/>
</dbReference>
<accession>A0A8J2XUM7</accession>
<evidence type="ECO:0000256" key="2">
    <source>
        <dbReference type="ARBA" id="ARBA00022679"/>
    </source>
</evidence>
<comment type="caution">
    <text evidence="3">The sequence shown here is derived from an EMBL/GenBank/DDBJ whole genome shotgun (WGS) entry which is preliminary data.</text>
</comment>
<dbReference type="PANTHER" id="PTHR23416:SF23">
    <property type="entry name" value="ACETYLTRANSFERASE C18B11.09C-RELATED"/>
    <property type="match status" value="1"/>
</dbReference>
<dbReference type="InterPro" id="IPR001451">
    <property type="entry name" value="Hexapep"/>
</dbReference>
<gene>
    <name evidence="3" type="ORF">GCM10011511_34870</name>
</gene>
<dbReference type="RefSeq" id="WP_188934023.1">
    <property type="nucleotide sequence ID" value="NZ_BMJC01000004.1"/>
</dbReference>
<keyword evidence="4" id="KW-1185">Reference proteome</keyword>
<dbReference type="InterPro" id="IPR051159">
    <property type="entry name" value="Hexapeptide_acetyltransf"/>
</dbReference>
<dbReference type="AlphaFoldDB" id="A0A8J2XUM7"/>
<organism evidence="3 4">
    <name type="scientific">Puia dinghuensis</name>
    <dbReference type="NCBI Taxonomy" id="1792502"/>
    <lineage>
        <taxon>Bacteria</taxon>
        <taxon>Pseudomonadati</taxon>
        <taxon>Bacteroidota</taxon>
        <taxon>Chitinophagia</taxon>
        <taxon>Chitinophagales</taxon>
        <taxon>Chitinophagaceae</taxon>
        <taxon>Puia</taxon>
    </lineage>
</organism>
<dbReference type="Gene3D" id="2.160.10.10">
    <property type="entry name" value="Hexapeptide repeat proteins"/>
    <property type="match status" value="1"/>
</dbReference>
<dbReference type="Pfam" id="PF14602">
    <property type="entry name" value="Hexapep_2"/>
    <property type="match status" value="1"/>
</dbReference>
<name>A0A8J2XUM7_9BACT</name>
<protein>
    <submittedName>
        <fullName evidence="3">Colanic acid biosynthesis acetyltransferase WcaF</fullName>
    </submittedName>
</protein>
<dbReference type="NCBIfam" id="NF007797">
    <property type="entry name" value="PRK10502.1"/>
    <property type="match status" value="1"/>
</dbReference>
<reference evidence="3" key="1">
    <citation type="journal article" date="2014" name="Int. J. Syst. Evol. Microbiol.">
        <title>Complete genome sequence of Corynebacterium casei LMG S-19264T (=DSM 44701T), isolated from a smear-ripened cheese.</title>
        <authorList>
            <consortium name="US DOE Joint Genome Institute (JGI-PGF)"/>
            <person name="Walter F."/>
            <person name="Albersmeier A."/>
            <person name="Kalinowski J."/>
            <person name="Ruckert C."/>
        </authorList>
    </citation>
    <scope>NUCLEOTIDE SEQUENCE</scope>
    <source>
        <strain evidence="3">CGMCC 1.15448</strain>
    </source>
</reference>
<dbReference type="GO" id="GO:0008374">
    <property type="term" value="F:O-acyltransferase activity"/>
    <property type="evidence" value="ECO:0007669"/>
    <property type="project" value="TreeGrafter"/>
</dbReference>
<dbReference type="CDD" id="cd05825">
    <property type="entry name" value="LbH_wcaF_like"/>
    <property type="match status" value="1"/>
</dbReference>
<evidence type="ECO:0000313" key="3">
    <source>
        <dbReference type="EMBL" id="GGB08418.1"/>
    </source>
</evidence>
<sequence length="187" mass="20481">MTLQVANDRYNNDWYKQQIGASKAKQILWYLTNSLFFINSLNSSSGVKKRLLRLFGAEIGTGVVLKPGINIKYPWKLSIGDHAWVGERVWIDNLGPVRIGKNACLSQGAFLLTGNHDYTSQTFDLIVKDIVLEDGVWIGAKAIVCPGVTCGSHAVLAAGSVATGNLEPYTIYQGNPAGKVRERNITK</sequence>
<keyword evidence="2" id="KW-0808">Transferase</keyword>
<evidence type="ECO:0000256" key="1">
    <source>
        <dbReference type="ARBA" id="ARBA00007274"/>
    </source>
</evidence>
<dbReference type="SUPFAM" id="SSF51161">
    <property type="entry name" value="Trimeric LpxA-like enzymes"/>
    <property type="match status" value="1"/>
</dbReference>
<dbReference type="PANTHER" id="PTHR23416">
    <property type="entry name" value="SIALIC ACID SYNTHASE-RELATED"/>
    <property type="match status" value="1"/>
</dbReference>
<dbReference type="EMBL" id="BMJC01000004">
    <property type="protein sequence ID" value="GGB08418.1"/>
    <property type="molecule type" value="Genomic_DNA"/>
</dbReference>